<dbReference type="PANTHER" id="PTHR43877">
    <property type="entry name" value="AMINOALKYLPHOSPHONATE N-ACETYLTRANSFERASE-RELATED-RELATED"/>
    <property type="match status" value="1"/>
</dbReference>
<dbReference type="SUPFAM" id="SSF55729">
    <property type="entry name" value="Acyl-CoA N-acyltransferases (Nat)"/>
    <property type="match status" value="1"/>
</dbReference>
<keyword evidence="5" id="KW-1185">Reference proteome</keyword>
<evidence type="ECO:0000313" key="5">
    <source>
        <dbReference type="Proteomes" id="UP000226079"/>
    </source>
</evidence>
<dbReference type="GO" id="GO:0005840">
    <property type="term" value="C:ribosome"/>
    <property type="evidence" value="ECO:0007669"/>
    <property type="project" value="UniProtKB-KW"/>
</dbReference>
<comment type="caution">
    <text evidence="4">The sequence shown here is derived from an EMBL/GenBank/DDBJ whole genome shotgun (WGS) entry which is preliminary data.</text>
</comment>
<evidence type="ECO:0000256" key="2">
    <source>
        <dbReference type="ARBA" id="ARBA00023315"/>
    </source>
</evidence>
<organism evidence="4 5">
    <name type="scientific">Propionicimonas paludicola</name>
    <dbReference type="NCBI Taxonomy" id="185243"/>
    <lineage>
        <taxon>Bacteria</taxon>
        <taxon>Bacillati</taxon>
        <taxon>Actinomycetota</taxon>
        <taxon>Actinomycetes</taxon>
        <taxon>Propionibacteriales</taxon>
        <taxon>Nocardioidaceae</taxon>
        <taxon>Propionicimonas</taxon>
    </lineage>
</organism>
<dbReference type="Gene3D" id="3.40.630.30">
    <property type="match status" value="1"/>
</dbReference>
<dbReference type="InterPro" id="IPR016181">
    <property type="entry name" value="Acyl_CoA_acyltransferase"/>
</dbReference>
<feature type="domain" description="N-acetyltransferase" evidence="3">
    <location>
        <begin position="3"/>
        <end position="147"/>
    </location>
</feature>
<keyword evidence="2" id="KW-0012">Acyltransferase</keyword>
<keyword evidence="4" id="KW-0687">Ribonucleoprotein</keyword>
<keyword evidence="4" id="KW-0689">Ribosomal protein</keyword>
<protein>
    <submittedName>
        <fullName evidence="4">Ribosomal protein S18 acetylase RimI-like enzyme</fullName>
    </submittedName>
</protein>
<dbReference type="InterPro" id="IPR000182">
    <property type="entry name" value="GNAT_dom"/>
</dbReference>
<dbReference type="InterPro" id="IPR050832">
    <property type="entry name" value="Bact_Acetyltransf"/>
</dbReference>
<dbReference type="Proteomes" id="UP000226079">
    <property type="component" value="Unassembled WGS sequence"/>
</dbReference>
<dbReference type="EMBL" id="PDJC01000001">
    <property type="protein sequence ID" value="PFG15738.1"/>
    <property type="molecule type" value="Genomic_DNA"/>
</dbReference>
<keyword evidence="1" id="KW-0808">Transferase</keyword>
<gene>
    <name evidence="4" type="ORF">ATK74_0258</name>
</gene>
<dbReference type="PROSITE" id="PS51186">
    <property type="entry name" value="GNAT"/>
    <property type="match status" value="1"/>
</dbReference>
<reference evidence="4 5" key="1">
    <citation type="submission" date="2017-10" db="EMBL/GenBank/DDBJ databases">
        <title>Sequencing the genomes of 1000 actinobacteria strains.</title>
        <authorList>
            <person name="Klenk H.-P."/>
        </authorList>
    </citation>
    <scope>NUCLEOTIDE SEQUENCE [LARGE SCALE GENOMIC DNA]</scope>
    <source>
        <strain evidence="4 5">DSM 15597</strain>
    </source>
</reference>
<dbReference type="OrthoDB" id="9789603at2"/>
<dbReference type="AlphaFoldDB" id="A0A2A9CN29"/>
<dbReference type="GO" id="GO:0016747">
    <property type="term" value="F:acyltransferase activity, transferring groups other than amino-acyl groups"/>
    <property type="evidence" value="ECO:0007669"/>
    <property type="project" value="InterPro"/>
</dbReference>
<dbReference type="RefSeq" id="WP_098459344.1">
    <property type="nucleotide sequence ID" value="NZ_PDJC01000001.1"/>
</dbReference>
<dbReference type="Pfam" id="PF00583">
    <property type="entry name" value="Acetyltransf_1"/>
    <property type="match status" value="1"/>
</dbReference>
<accession>A0A2A9CN29</accession>
<proteinExistence type="predicted"/>
<name>A0A2A9CN29_9ACTN</name>
<evidence type="ECO:0000313" key="4">
    <source>
        <dbReference type="EMBL" id="PFG15738.1"/>
    </source>
</evidence>
<evidence type="ECO:0000256" key="1">
    <source>
        <dbReference type="ARBA" id="ARBA00022679"/>
    </source>
</evidence>
<evidence type="ECO:0000259" key="3">
    <source>
        <dbReference type="PROSITE" id="PS51186"/>
    </source>
</evidence>
<dbReference type="CDD" id="cd04301">
    <property type="entry name" value="NAT_SF"/>
    <property type="match status" value="1"/>
</dbReference>
<sequence>MSTVVRLASIDDAAAICALNARELGYAFELSDATDALARALKSPRDVVVVGVSSGEVVGYCHGEVYRLLYSPPMLNVLGVAVRSDCQRRGVGAALMTAIEEWGRAQGCYAIRLATGETREGAHAFYTRMGFTISKRQLNLRKPLGPD</sequence>